<dbReference type="PROSITE" id="PS00064">
    <property type="entry name" value="L_LDH"/>
    <property type="match status" value="1"/>
</dbReference>
<dbReference type="EMBL" id="JASPKZ010007238">
    <property type="protein sequence ID" value="KAJ9585894.1"/>
    <property type="molecule type" value="Genomic_DNA"/>
</dbReference>
<comment type="pathway">
    <text evidence="1 6">Fermentation; pyruvate fermentation to lactate; (S)-lactate from pyruvate: step 1/1.</text>
</comment>
<evidence type="ECO:0000256" key="4">
    <source>
        <dbReference type="ARBA" id="ARBA00023002"/>
    </source>
</evidence>
<gene>
    <name evidence="9" type="ORF">L9F63_020457</name>
</gene>
<dbReference type="InterPro" id="IPR001557">
    <property type="entry name" value="L-lactate/malate_DH"/>
</dbReference>
<dbReference type="InterPro" id="IPR018177">
    <property type="entry name" value="L-lactate_DH_AS"/>
</dbReference>
<dbReference type="Gene3D" id="3.90.110.10">
    <property type="entry name" value="Lactate dehydrogenase/glycoside hydrolase, family 4, C-terminal"/>
    <property type="match status" value="1"/>
</dbReference>
<dbReference type="Pfam" id="PF02866">
    <property type="entry name" value="Ldh_1_C"/>
    <property type="match status" value="1"/>
</dbReference>
<keyword evidence="10" id="KW-1185">Reference proteome</keyword>
<sequence length="250" mass="27303">YGITKNSKVCIITAGSQEREGEGVGNWAQRNVTVMKAIIPKLLEYNKEPIILVVSSPVDVMSYVAWKVSGLPQNQVIGSGTMLDSARFRFFISQRLGVNPSSVHGFILGEHGDSSVPIWSGATVGGVRLVDLDDRIGSDADPENWKDIHTEVVQSAYKVIKLKGYTCWAVGLCVARIVQAILGNSHEIFSVSTLIKGCTKDGEKDVYMSMPCVLGENGVVSIIKERMTEAEQQKLNSSANILYQLQNGRK</sequence>
<dbReference type="SUPFAM" id="SSF56327">
    <property type="entry name" value="LDH C-terminal domain-like"/>
    <property type="match status" value="1"/>
</dbReference>
<feature type="non-terminal residue" evidence="9">
    <location>
        <position position="1"/>
    </location>
</feature>
<keyword evidence="4 6" id="KW-0560">Oxidoreductase</keyword>
<dbReference type="GO" id="GO:0004459">
    <property type="term" value="F:L-lactate dehydrogenase (NAD+) activity"/>
    <property type="evidence" value="ECO:0007669"/>
    <property type="project" value="UniProtKB-EC"/>
</dbReference>
<evidence type="ECO:0000256" key="6">
    <source>
        <dbReference type="RuleBase" id="RU000496"/>
    </source>
</evidence>
<dbReference type="InterPro" id="IPR001236">
    <property type="entry name" value="Lactate/malate_DH_N"/>
</dbReference>
<dbReference type="InterPro" id="IPR022383">
    <property type="entry name" value="Lactate/malate_DH_C"/>
</dbReference>
<dbReference type="Gene3D" id="3.40.50.720">
    <property type="entry name" value="NAD(P)-binding Rossmann-like Domain"/>
    <property type="match status" value="1"/>
</dbReference>
<comment type="similarity">
    <text evidence="2">Belongs to the LDH/MDH superfamily. LDH family.</text>
</comment>
<comment type="catalytic activity">
    <reaction evidence="6">
        <text>(S)-lactate + NAD(+) = pyruvate + NADH + H(+)</text>
        <dbReference type="Rhea" id="RHEA:23444"/>
        <dbReference type="ChEBI" id="CHEBI:15361"/>
        <dbReference type="ChEBI" id="CHEBI:15378"/>
        <dbReference type="ChEBI" id="CHEBI:16651"/>
        <dbReference type="ChEBI" id="CHEBI:57540"/>
        <dbReference type="ChEBI" id="CHEBI:57945"/>
        <dbReference type="EC" id="1.1.1.27"/>
    </reaction>
</comment>
<reference evidence="9" key="1">
    <citation type="journal article" date="2023" name="IScience">
        <title>Live-bearing cockroach genome reveals convergent evolutionary mechanisms linked to viviparity in insects and beyond.</title>
        <authorList>
            <person name="Fouks B."/>
            <person name="Harrison M.C."/>
            <person name="Mikhailova A.A."/>
            <person name="Marchal E."/>
            <person name="English S."/>
            <person name="Carruthers M."/>
            <person name="Jennings E.C."/>
            <person name="Chiamaka E.L."/>
            <person name="Frigard R.A."/>
            <person name="Pippel M."/>
            <person name="Attardo G.M."/>
            <person name="Benoit J.B."/>
            <person name="Bornberg-Bauer E."/>
            <person name="Tobe S.S."/>
        </authorList>
    </citation>
    <scope>NUCLEOTIDE SEQUENCE</scope>
    <source>
        <strain evidence="9">Stay&amp;Tobe</strain>
    </source>
</reference>
<organism evidence="9 10">
    <name type="scientific">Diploptera punctata</name>
    <name type="common">Pacific beetle cockroach</name>
    <dbReference type="NCBI Taxonomy" id="6984"/>
    <lineage>
        <taxon>Eukaryota</taxon>
        <taxon>Metazoa</taxon>
        <taxon>Ecdysozoa</taxon>
        <taxon>Arthropoda</taxon>
        <taxon>Hexapoda</taxon>
        <taxon>Insecta</taxon>
        <taxon>Pterygota</taxon>
        <taxon>Neoptera</taxon>
        <taxon>Polyneoptera</taxon>
        <taxon>Dictyoptera</taxon>
        <taxon>Blattodea</taxon>
        <taxon>Blaberoidea</taxon>
        <taxon>Blaberidae</taxon>
        <taxon>Diplopterinae</taxon>
        <taxon>Diploptera</taxon>
    </lineage>
</organism>
<accession>A0AAD7ZS50</accession>
<dbReference type="SUPFAM" id="SSF51735">
    <property type="entry name" value="NAD(P)-binding Rossmann-fold domains"/>
    <property type="match status" value="1"/>
</dbReference>
<dbReference type="InterPro" id="IPR036291">
    <property type="entry name" value="NAD(P)-bd_dom_sf"/>
</dbReference>
<feature type="domain" description="Lactate/malate dehydrogenase C-terminal" evidence="8">
    <location>
        <begin position="81"/>
        <end position="243"/>
    </location>
</feature>
<dbReference type="AlphaFoldDB" id="A0AAD7ZS50"/>
<dbReference type="PANTHER" id="PTHR43128">
    <property type="entry name" value="L-2-HYDROXYCARBOXYLATE DEHYDROGENASE (NAD(P)(+))"/>
    <property type="match status" value="1"/>
</dbReference>
<comment type="caution">
    <text evidence="9">The sequence shown here is derived from an EMBL/GenBank/DDBJ whole genome shotgun (WGS) entry which is preliminary data.</text>
</comment>
<dbReference type="GO" id="GO:0006089">
    <property type="term" value="P:lactate metabolic process"/>
    <property type="evidence" value="ECO:0007669"/>
    <property type="project" value="TreeGrafter"/>
</dbReference>
<evidence type="ECO:0000259" key="8">
    <source>
        <dbReference type="Pfam" id="PF02866"/>
    </source>
</evidence>
<feature type="domain" description="Lactate/malate dehydrogenase N-terminal" evidence="7">
    <location>
        <begin position="3"/>
        <end position="78"/>
    </location>
</feature>
<protein>
    <recommendedName>
        <fullName evidence="3 6">L-lactate dehydrogenase</fullName>
        <ecNumber evidence="3 6">1.1.1.27</ecNumber>
    </recommendedName>
</protein>
<evidence type="ECO:0000256" key="1">
    <source>
        <dbReference type="ARBA" id="ARBA00004843"/>
    </source>
</evidence>
<dbReference type="EC" id="1.1.1.27" evidence="3 6"/>
<proteinExistence type="inferred from homology"/>
<dbReference type="InterPro" id="IPR015955">
    <property type="entry name" value="Lactate_DH/Glyco_Ohase_4_C"/>
</dbReference>
<evidence type="ECO:0000256" key="5">
    <source>
        <dbReference type="ARBA" id="ARBA00023027"/>
    </source>
</evidence>
<keyword evidence="5 6" id="KW-0520">NAD</keyword>
<dbReference type="PRINTS" id="PR00086">
    <property type="entry name" value="LLDHDRGNASE"/>
</dbReference>
<feature type="non-terminal residue" evidence="9">
    <location>
        <position position="250"/>
    </location>
</feature>
<name>A0AAD7ZS50_DIPPU</name>
<reference evidence="9" key="2">
    <citation type="submission" date="2023-05" db="EMBL/GenBank/DDBJ databases">
        <authorList>
            <person name="Fouks B."/>
        </authorList>
    </citation>
    <scope>NUCLEOTIDE SEQUENCE</scope>
    <source>
        <strain evidence="9">Stay&amp;Tobe</strain>
        <tissue evidence="9">Testes</tissue>
    </source>
</reference>
<evidence type="ECO:0000313" key="10">
    <source>
        <dbReference type="Proteomes" id="UP001233999"/>
    </source>
</evidence>
<dbReference type="Pfam" id="PF00056">
    <property type="entry name" value="Ldh_1_N"/>
    <property type="match status" value="1"/>
</dbReference>
<dbReference type="Proteomes" id="UP001233999">
    <property type="component" value="Unassembled WGS sequence"/>
</dbReference>
<evidence type="ECO:0000313" key="9">
    <source>
        <dbReference type="EMBL" id="KAJ9585894.1"/>
    </source>
</evidence>
<dbReference type="PANTHER" id="PTHR43128:SF16">
    <property type="entry name" value="L-LACTATE DEHYDROGENASE"/>
    <property type="match status" value="1"/>
</dbReference>
<evidence type="ECO:0000259" key="7">
    <source>
        <dbReference type="Pfam" id="PF00056"/>
    </source>
</evidence>
<evidence type="ECO:0000256" key="2">
    <source>
        <dbReference type="ARBA" id="ARBA00006054"/>
    </source>
</evidence>
<evidence type="ECO:0000256" key="3">
    <source>
        <dbReference type="ARBA" id="ARBA00012967"/>
    </source>
</evidence>